<dbReference type="GO" id="GO:0010121">
    <property type="term" value="P:L-arginine catabolic process to proline via ornithine"/>
    <property type="evidence" value="ECO:0007669"/>
    <property type="project" value="TreeGrafter"/>
</dbReference>
<dbReference type="FunFam" id="3.40.640.10:FF:000011">
    <property type="entry name" value="Ornithine aminotransferase"/>
    <property type="match status" value="1"/>
</dbReference>
<accession>A0A2V0NL70</accession>
<dbReference type="InterPro" id="IPR015421">
    <property type="entry name" value="PyrdxlP-dep_Trfase_major"/>
</dbReference>
<dbReference type="PROSITE" id="PS00600">
    <property type="entry name" value="AA_TRANSFER_CLASS_3"/>
    <property type="match status" value="1"/>
</dbReference>
<keyword evidence="5 9" id="KW-0032">Aminotransferase</keyword>
<dbReference type="OrthoDB" id="10261433at2759"/>
<evidence type="ECO:0000313" key="13">
    <source>
        <dbReference type="Proteomes" id="UP000247498"/>
    </source>
</evidence>
<dbReference type="NCBIfam" id="TIGR01885">
    <property type="entry name" value="Orn_aminotrans"/>
    <property type="match status" value="1"/>
</dbReference>
<dbReference type="Pfam" id="PF00202">
    <property type="entry name" value="Aminotran_3"/>
    <property type="match status" value="1"/>
</dbReference>
<evidence type="ECO:0000256" key="1">
    <source>
        <dbReference type="ARBA" id="ARBA00001933"/>
    </source>
</evidence>
<dbReference type="GO" id="GO:0030170">
    <property type="term" value="F:pyridoxal phosphate binding"/>
    <property type="evidence" value="ECO:0007669"/>
    <property type="project" value="InterPro"/>
</dbReference>
<dbReference type="InParanoid" id="A0A2V0NL70"/>
<dbReference type="InterPro" id="IPR015424">
    <property type="entry name" value="PyrdxlP-dep_Trfase"/>
</dbReference>
<dbReference type="UniPathway" id="UPA00098">
    <property type="reaction ID" value="UER00358"/>
</dbReference>
<dbReference type="PANTHER" id="PTHR11986">
    <property type="entry name" value="AMINOTRANSFERASE CLASS III"/>
    <property type="match status" value="1"/>
</dbReference>
<dbReference type="FunFam" id="3.90.1150.10:FF:000152">
    <property type="entry name" value="Ornithine aminotransferase"/>
    <property type="match status" value="1"/>
</dbReference>
<gene>
    <name evidence="12" type="ORF">Rsub_00520</name>
</gene>
<dbReference type="Proteomes" id="UP000247498">
    <property type="component" value="Unassembled WGS sequence"/>
</dbReference>
<dbReference type="Gene3D" id="3.90.1150.10">
    <property type="entry name" value="Aspartate Aminotransferase, domain 1"/>
    <property type="match status" value="1"/>
</dbReference>
<name>A0A2V0NL70_9CHLO</name>
<protein>
    <recommendedName>
        <fullName evidence="4 9">Ornithine aminotransferase</fullName>
        <ecNumber evidence="4 9">2.6.1.13</ecNumber>
    </recommendedName>
</protein>
<dbReference type="GO" id="GO:0019544">
    <property type="term" value="P:L-arginine catabolic process to L-glutamate"/>
    <property type="evidence" value="ECO:0007669"/>
    <property type="project" value="TreeGrafter"/>
</dbReference>
<evidence type="ECO:0000256" key="3">
    <source>
        <dbReference type="ARBA" id="ARBA00008954"/>
    </source>
</evidence>
<dbReference type="GO" id="GO:0004587">
    <property type="term" value="F:ornithine aminotransferase activity"/>
    <property type="evidence" value="ECO:0007669"/>
    <property type="project" value="UniProtKB-EC"/>
</dbReference>
<feature type="region of interest" description="Disordered" evidence="10">
    <location>
        <begin position="39"/>
        <end position="59"/>
    </location>
</feature>
<evidence type="ECO:0000256" key="4">
    <source>
        <dbReference type="ARBA" id="ARBA00012924"/>
    </source>
</evidence>
<dbReference type="InterPro" id="IPR050103">
    <property type="entry name" value="Class-III_PLP-dep_AT"/>
</dbReference>
<evidence type="ECO:0000256" key="2">
    <source>
        <dbReference type="ARBA" id="ARBA00004998"/>
    </source>
</evidence>
<keyword evidence="13" id="KW-1185">Reference proteome</keyword>
<comment type="pathway">
    <text evidence="2 9">Amino-acid biosynthesis; L-proline biosynthesis; L-glutamate 5-semialdehyde from L-ornithine: step 1/1.</text>
</comment>
<keyword evidence="7 8" id="KW-0663">Pyridoxal phosphate</keyword>
<keyword evidence="6 9" id="KW-0808">Transferase</keyword>
<dbReference type="EMBL" id="BDRX01000002">
    <property type="protein sequence ID" value="GBF87809.1"/>
    <property type="molecule type" value="Genomic_DNA"/>
</dbReference>
<comment type="cofactor">
    <cofactor evidence="1 9">
        <name>pyridoxal 5'-phosphate</name>
        <dbReference type="ChEBI" id="CHEBI:597326"/>
    </cofactor>
</comment>
<dbReference type="PANTHER" id="PTHR11986:SF18">
    <property type="entry name" value="ORNITHINE AMINOTRANSFERASE, MITOCHONDRIAL"/>
    <property type="match status" value="1"/>
</dbReference>
<dbReference type="InterPro" id="IPR049704">
    <property type="entry name" value="Aminotrans_3_PPA_site"/>
</dbReference>
<dbReference type="AlphaFoldDB" id="A0A2V0NL70"/>
<feature type="chain" id="PRO_5015977822" description="Ornithine aminotransferase" evidence="11">
    <location>
        <begin position="25"/>
        <end position="462"/>
    </location>
</feature>
<dbReference type="PIRSF" id="PIRSF000521">
    <property type="entry name" value="Transaminase_4ab_Lys_Orn"/>
    <property type="match status" value="1"/>
</dbReference>
<reference evidence="12 13" key="1">
    <citation type="journal article" date="2018" name="Sci. Rep.">
        <title>Raphidocelis subcapitata (=Pseudokirchneriella subcapitata) provides an insight into genome evolution and environmental adaptations in the Sphaeropleales.</title>
        <authorList>
            <person name="Suzuki S."/>
            <person name="Yamaguchi H."/>
            <person name="Nakajima N."/>
            <person name="Kawachi M."/>
        </authorList>
    </citation>
    <scope>NUCLEOTIDE SEQUENCE [LARGE SCALE GENOMIC DNA]</scope>
    <source>
        <strain evidence="12 13">NIES-35</strain>
    </source>
</reference>
<dbReference type="GO" id="GO:0005737">
    <property type="term" value="C:cytoplasm"/>
    <property type="evidence" value="ECO:0007669"/>
    <property type="project" value="TreeGrafter"/>
</dbReference>
<evidence type="ECO:0000256" key="6">
    <source>
        <dbReference type="ARBA" id="ARBA00022679"/>
    </source>
</evidence>
<evidence type="ECO:0000256" key="9">
    <source>
        <dbReference type="RuleBase" id="RU365036"/>
    </source>
</evidence>
<sequence length="462" mass="48981">MALLAGASASCGLSALGLGLLASATPVLQRLAGAGASFSSQAAGKDDHDDHSAAAPSPRQQEYIDREDRFGAHNYAPVPVVIERGKGAFVWDVDGRRYFDFLSAYSAVNQGHCHPKIVAAMREQADKVALTSRAFYNNVLGEYEEYITKLFGYDKVLPMNTGVEGGETACKLARRWGYDVKGVPKDRATILFAGGNFWGRTMSAISSSTDPSSYEGFGPFMPGFEVIPYNDLGALEAKLKANPNIVAFMVEPIQGEAGVVVPDDGYLAGAKALLSKHRALLIADEVQTGLARTGKMLCQDWDGIRADITVLGKALSGGMYPVSAVLADDEVMLTIGRGQHGSTYGGNPIAAAVGKAALEVLVEEGLAERANRLGELFRSKLAAIPSPRVKAVRGRGLLNALVIEERGGVGAWEVCIKLRDAGLLSKPTHGDTIRLAPPLVLTEEQLLEAAGIIERTVVGLDA</sequence>
<comment type="caution">
    <text evidence="12">The sequence shown here is derived from an EMBL/GenBank/DDBJ whole genome shotgun (WGS) entry which is preliminary data.</text>
</comment>
<dbReference type="GO" id="GO:0042802">
    <property type="term" value="F:identical protein binding"/>
    <property type="evidence" value="ECO:0007669"/>
    <property type="project" value="TreeGrafter"/>
</dbReference>
<evidence type="ECO:0000256" key="11">
    <source>
        <dbReference type="SAM" id="SignalP"/>
    </source>
</evidence>
<proteinExistence type="inferred from homology"/>
<feature type="signal peptide" evidence="11">
    <location>
        <begin position="1"/>
        <end position="24"/>
    </location>
</feature>
<dbReference type="STRING" id="307507.A0A2V0NL70"/>
<dbReference type="Gene3D" id="3.40.640.10">
    <property type="entry name" value="Type I PLP-dependent aspartate aminotransferase-like (Major domain)"/>
    <property type="match status" value="1"/>
</dbReference>
<dbReference type="CDD" id="cd00610">
    <property type="entry name" value="OAT_like"/>
    <property type="match status" value="1"/>
</dbReference>
<evidence type="ECO:0000313" key="12">
    <source>
        <dbReference type="EMBL" id="GBF87809.1"/>
    </source>
</evidence>
<dbReference type="InterPro" id="IPR015422">
    <property type="entry name" value="PyrdxlP-dep_Trfase_small"/>
</dbReference>
<evidence type="ECO:0000256" key="5">
    <source>
        <dbReference type="ARBA" id="ARBA00022576"/>
    </source>
</evidence>
<dbReference type="InterPro" id="IPR005814">
    <property type="entry name" value="Aminotrans_3"/>
</dbReference>
<comment type="catalytic activity">
    <reaction evidence="9">
        <text>a 2-oxocarboxylate + L-ornithine = L-glutamate 5-semialdehyde + an L-alpha-amino acid</text>
        <dbReference type="Rhea" id="RHEA:13877"/>
        <dbReference type="ChEBI" id="CHEBI:35179"/>
        <dbReference type="ChEBI" id="CHEBI:46911"/>
        <dbReference type="ChEBI" id="CHEBI:58066"/>
        <dbReference type="ChEBI" id="CHEBI:59869"/>
        <dbReference type="EC" id="2.6.1.13"/>
    </reaction>
</comment>
<dbReference type="SUPFAM" id="SSF53383">
    <property type="entry name" value="PLP-dependent transferases"/>
    <property type="match status" value="1"/>
</dbReference>
<dbReference type="EC" id="2.6.1.13" evidence="4 9"/>
<evidence type="ECO:0000256" key="8">
    <source>
        <dbReference type="RuleBase" id="RU003560"/>
    </source>
</evidence>
<organism evidence="12 13">
    <name type="scientific">Raphidocelis subcapitata</name>
    <dbReference type="NCBI Taxonomy" id="307507"/>
    <lineage>
        <taxon>Eukaryota</taxon>
        <taxon>Viridiplantae</taxon>
        <taxon>Chlorophyta</taxon>
        <taxon>core chlorophytes</taxon>
        <taxon>Chlorophyceae</taxon>
        <taxon>CS clade</taxon>
        <taxon>Sphaeropleales</taxon>
        <taxon>Selenastraceae</taxon>
        <taxon>Raphidocelis</taxon>
    </lineage>
</organism>
<comment type="similarity">
    <text evidence="3 8">Belongs to the class-III pyridoxal-phosphate-dependent aminotransferase family.</text>
</comment>
<evidence type="ECO:0000256" key="10">
    <source>
        <dbReference type="SAM" id="MobiDB-lite"/>
    </source>
</evidence>
<dbReference type="FunCoup" id="A0A2V0NL70">
    <property type="interactions" value="1352"/>
</dbReference>
<keyword evidence="11" id="KW-0732">Signal</keyword>
<dbReference type="InterPro" id="IPR010164">
    <property type="entry name" value="Orn_aminotrans"/>
</dbReference>
<dbReference type="GO" id="GO:0055129">
    <property type="term" value="P:L-proline biosynthetic process"/>
    <property type="evidence" value="ECO:0007669"/>
    <property type="project" value="UniProtKB-UniPathway"/>
</dbReference>
<evidence type="ECO:0000256" key="7">
    <source>
        <dbReference type="ARBA" id="ARBA00022898"/>
    </source>
</evidence>